<gene>
    <name evidence="2" type="ordered locus">B005_0575</name>
</gene>
<dbReference type="Proteomes" id="UP000003779">
    <property type="component" value="Chromosome"/>
</dbReference>
<reference evidence="2 3" key="1">
    <citation type="journal article" date="2012" name="J. Bacteriol.">
        <title>Whole-Genome Sequence of Nocardiopsis alba Strain ATCC BAA-2165, Associated with Honeybees.</title>
        <authorList>
            <person name="Qiao J."/>
            <person name="Chen L."/>
            <person name="Li Y."/>
            <person name="Wang J."/>
            <person name="Zhang W."/>
            <person name="Chen S."/>
        </authorList>
    </citation>
    <scope>NUCLEOTIDE SEQUENCE [LARGE SCALE GENOMIC DNA]</scope>
    <source>
        <strain evidence="3">ATCC BAA-2165 / BE74</strain>
    </source>
</reference>
<sequence>MRDGPGGAFRPCSDPCSPSTGTKQPHAHGSDKTRQGFVTDRQQSRDAGSTIPAFGRPWLAAAFARVGGTFRGQGFGVAAAEQAPRRDEVLLDIDDFQLSHQTELRWNSNEDRAWSGCPVREPLIRQKEFDQVQTLLGSRGRTRAGEHTVHGARRRYLSGSHRVLSARSQDTGASS</sequence>
<dbReference type="PATRIC" id="fig|1205910.3.peg.539"/>
<dbReference type="HOGENOM" id="CLU_1530962_0_0_11"/>
<proteinExistence type="predicted"/>
<evidence type="ECO:0000313" key="2">
    <source>
        <dbReference type="EMBL" id="AFR09842.1"/>
    </source>
</evidence>
<organism evidence="2 3">
    <name type="scientific">Nocardiopsis alba (strain ATCC BAA-2165 / BE74)</name>
    <dbReference type="NCBI Taxonomy" id="1205910"/>
    <lineage>
        <taxon>Bacteria</taxon>
        <taxon>Bacillati</taxon>
        <taxon>Actinomycetota</taxon>
        <taxon>Actinomycetes</taxon>
        <taxon>Streptosporangiales</taxon>
        <taxon>Nocardiopsidaceae</taxon>
        <taxon>Nocardiopsis</taxon>
    </lineage>
</organism>
<dbReference type="EMBL" id="CP003788">
    <property type="protein sequence ID" value="AFR09842.1"/>
    <property type="molecule type" value="Genomic_DNA"/>
</dbReference>
<evidence type="ECO:0000313" key="3">
    <source>
        <dbReference type="Proteomes" id="UP000003779"/>
    </source>
</evidence>
<dbReference type="KEGG" id="nal:B005_0575"/>
<reference evidence="3" key="2">
    <citation type="submission" date="2012-08" db="EMBL/GenBank/DDBJ databases">
        <title>Whole-genome sequence of Nocardiopsis alba strain ATCC BAA-2165 associated with honeybees.</title>
        <authorList>
            <person name="Qiao J."/>
            <person name="Chen L."/>
            <person name="Li Y."/>
            <person name="Wang J."/>
            <person name="Zhang W."/>
            <person name="Chen S."/>
        </authorList>
    </citation>
    <scope>NUCLEOTIDE SEQUENCE [LARGE SCALE GENOMIC DNA]</scope>
    <source>
        <strain evidence="3">ATCC BAA-2165 / BE74</strain>
    </source>
</reference>
<protein>
    <submittedName>
        <fullName evidence="2">Uncharacterized protein</fullName>
    </submittedName>
</protein>
<accession>J7LGU9</accession>
<feature type="region of interest" description="Disordered" evidence="1">
    <location>
        <begin position="1"/>
        <end position="52"/>
    </location>
</feature>
<evidence type="ECO:0000256" key="1">
    <source>
        <dbReference type="SAM" id="MobiDB-lite"/>
    </source>
</evidence>
<dbReference type="AlphaFoldDB" id="J7LGU9"/>
<name>J7LGU9_NOCAA</name>